<dbReference type="EMBL" id="CAJVCH010176879">
    <property type="protein sequence ID" value="CAG7729338.1"/>
    <property type="molecule type" value="Genomic_DNA"/>
</dbReference>
<evidence type="ECO:0000313" key="2">
    <source>
        <dbReference type="Proteomes" id="UP000708208"/>
    </source>
</evidence>
<dbReference type="Proteomes" id="UP000708208">
    <property type="component" value="Unassembled WGS sequence"/>
</dbReference>
<sequence>MDAKCRDMRARLYDMVPLYTQYVIGFGVQHTSDEKSFEFYRYLKPATNSSKVGDAAAVVVLVFELINFDAKLLADANVYRDWGDLKIAADRNSAVGRETRRNWKPSVEIKTDNEIWGITPLWLKDLEKSYEIAFPHQFGFLKNVGQPQSETF</sequence>
<dbReference type="AlphaFoldDB" id="A0A8J2JXL4"/>
<keyword evidence="2" id="KW-1185">Reference proteome</keyword>
<organism evidence="1 2">
    <name type="scientific">Allacma fusca</name>
    <dbReference type="NCBI Taxonomy" id="39272"/>
    <lineage>
        <taxon>Eukaryota</taxon>
        <taxon>Metazoa</taxon>
        <taxon>Ecdysozoa</taxon>
        <taxon>Arthropoda</taxon>
        <taxon>Hexapoda</taxon>
        <taxon>Collembola</taxon>
        <taxon>Symphypleona</taxon>
        <taxon>Sminthuridae</taxon>
        <taxon>Allacma</taxon>
    </lineage>
</organism>
<protein>
    <submittedName>
        <fullName evidence="1">Uncharacterized protein</fullName>
    </submittedName>
</protein>
<name>A0A8J2JXL4_9HEXA</name>
<proteinExistence type="predicted"/>
<accession>A0A8J2JXL4</accession>
<evidence type="ECO:0000313" key="1">
    <source>
        <dbReference type="EMBL" id="CAG7729338.1"/>
    </source>
</evidence>
<comment type="caution">
    <text evidence="1">The sequence shown here is derived from an EMBL/GenBank/DDBJ whole genome shotgun (WGS) entry which is preliminary data.</text>
</comment>
<gene>
    <name evidence="1" type="ORF">AFUS01_LOCUS18062</name>
</gene>
<reference evidence="1" key="1">
    <citation type="submission" date="2021-06" db="EMBL/GenBank/DDBJ databases">
        <authorList>
            <person name="Hodson N. C."/>
            <person name="Mongue J. A."/>
            <person name="Jaron S. K."/>
        </authorList>
    </citation>
    <scope>NUCLEOTIDE SEQUENCE</scope>
</reference>